<dbReference type="GO" id="GO:0004806">
    <property type="term" value="F:triacylglycerol lipase activity"/>
    <property type="evidence" value="ECO:0007669"/>
    <property type="project" value="TreeGrafter"/>
</dbReference>
<dbReference type="InterPro" id="IPR050300">
    <property type="entry name" value="GDXG_lipolytic_enzyme"/>
</dbReference>
<evidence type="ECO:0000256" key="2">
    <source>
        <dbReference type="ARBA" id="ARBA00022801"/>
    </source>
</evidence>
<dbReference type="Proteomes" id="UP000194012">
    <property type="component" value="Unassembled WGS sequence"/>
</dbReference>
<keyword evidence="2 4" id="KW-0378">Hydrolase</keyword>
<dbReference type="EC" id="3.1.1.83" evidence="4"/>
<proteinExistence type="inferred from homology"/>
<protein>
    <submittedName>
        <fullName evidence="4">Monoterpene epsilon-lactone hydrolase</fullName>
        <ecNumber evidence="4">3.1.1.83</ecNumber>
    </submittedName>
</protein>
<feature type="domain" description="Alpha/beta hydrolase fold-3" evidence="3">
    <location>
        <begin position="77"/>
        <end position="274"/>
    </location>
</feature>
<dbReference type="PROSITE" id="PS01173">
    <property type="entry name" value="LIPASE_GDXG_HIS"/>
    <property type="match status" value="1"/>
</dbReference>
<keyword evidence="5" id="KW-1185">Reference proteome</keyword>
<dbReference type="InterPro" id="IPR029058">
    <property type="entry name" value="AB_hydrolase_fold"/>
</dbReference>
<accession>A0A1X7AC35</accession>
<dbReference type="PANTHER" id="PTHR48081">
    <property type="entry name" value="AB HYDROLASE SUPERFAMILY PROTEIN C4A8.06C"/>
    <property type="match status" value="1"/>
</dbReference>
<name>A0A1X7AC35_9RHOB</name>
<dbReference type="Pfam" id="PF07859">
    <property type="entry name" value="Abhydrolase_3"/>
    <property type="match status" value="1"/>
</dbReference>
<dbReference type="InterPro" id="IPR013094">
    <property type="entry name" value="AB_hydrolase_3"/>
</dbReference>
<dbReference type="AlphaFoldDB" id="A0A1X7AC35"/>
<sequence length="305" mass="32676">MSLICPVLNLWLRITEKPHLAHTAAPVDLRKSFERKARLFFRAPRGTVFREDVLVHEGKEVPVQWAIAPGTAAGPVLLYFHGGGYVFGSSKTHRAMLARLSALCGLPACLPDYRLAPEHVFPAAVEDALTAYRAIADHPGGVILGGDSAGGGLALALLGEITRLGLARPLGCFAFSPLTDLTFSGESLVQNAKADVVLPASRAPEMGRRYLAGADADDPRASPLNADFKGAPPVWLAVGSTEILLDDTRRMAARLDADGVAVDCRVEHDLPHVWPLFQGLLPEAMVTLRQVAGWIKALSSRPDES</sequence>
<organism evidence="4 5">
    <name type="scientific">Roseovarius gaetbuli</name>
    <dbReference type="NCBI Taxonomy" id="1356575"/>
    <lineage>
        <taxon>Bacteria</taxon>
        <taxon>Pseudomonadati</taxon>
        <taxon>Pseudomonadota</taxon>
        <taxon>Alphaproteobacteria</taxon>
        <taxon>Rhodobacterales</taxon>
        <taxon>Roseobacteraceae</taxon>
        <taxon>Roseovarius</taxon>
    </lineage>
</organism>
<evidence type="ECO:0000259" key="3">
    <source>
        <dbReference type="Pfam" id="PF07859"/>
    </source>
</evidence>
<dbReference type="Gene3D" id="3.40.50.1820">
    <property type="entry name" value="alpha/beta hydrolase"/>
    <property type="match status" value="1"/>
</dbReference>
<dbReference type="RefSeq" id="WP_085828703.1">
    <property type="nucleotide sequence ID" value="NZ_FWFJ01000073.1"/>
</dbReference>
<gene>
    <name evidence="4" type="primary">mlhB</name>
    <name evidence="4" type="ORF">ROG8370_03810</name>
</gene>
<dbReference type="EMBL" id="FWFJ01000073">
    <property type="protein sequence ID" value="SLN75705.1"/>
    <property type="molecule type" value="Genomic_DNA"/>
</dbReference>
<evidence type="ECO:0000256" key="1">
    <source>
        <dbReference type="ARBA" id="ARBA00010515"/>
    </source>
</evidence>
<comment type="similarity">
    <text evidence="1">Belongs to the 'GDXG' lipolytic enzyme family.</text>
</comment>
<dbReference type="SUPFAM" id="SSF53474">
    <property type="entry name" value="alpha/beta-Hydrolases"/>
    <property type="match status" value="1"/>
</dbReference>
<evidence type="ECO:0000313" key="5">
    <source>
        <dbReference type="Proteomes" id="UP000194012"/>
    </source>
</evidence>
<reference evidence="5" key="1">
    <citation type="submission" date="2017-03" db="EMBL/GenBank/DDBJ databases">
        <authorList>
            <person name="Rodrigo-Torres L."/>
            <person name="Arahal R.D."/>
            <person name="Lucena T."/>
        </authorList>
    </citation>
    <scope>NUCLEOTIDE SEQUENCE [LARGE SCALE GENOMIC DNA]</scope>
    <source>
        <strain evidence="5">CECT 8370</strain>
    </source>
</reference>
<dbReference type="InterPro" id="IPR002168">
    <property type="entry name" value="Lipase_GDXG_HIS_AS"/>
</dbReference>
<dbReference type="OrthoDB" id="9806180at2"/>
<dbReference type="PANTHER" id="PTHR48081:SF30">
    <property type="entry name" value="ACETYL-HYDROLASE LIPR-RELATED"/>
    <property type="match status" value="1"/>
</dbReference>
<evidence type="ECO:0000313" key="4">
    <source>
        <dbReference type="EMBL" id="SLN75705.1"/>
    </source>
</evidence>